<feature type="transmembrane region" description="Helical" evidence="3">
    <location>
        <begin position="109"/>
        <end position="129"/>
    </location>
</feature>
<feature type="transmembrane region" description="Helical" evidence="3">
    <location>
        <begin position="81"/>
        <end position="103"/>
    </location>
</feature>
<gene>
    <name evidence="4" type="primary">ynjF</name>
    <name evidence="4" type="ORF">PsAD2_02414</name>
</gene>
<reference evidence="4 5" key="1">
    <citation type="journal article" date="2016" name="Front. Microbiol.">
        <title>Comparative Genomic Analysis Reveals a Diverse Repertoire of Genes Involved in Prokaryote-Eukaryote Interactions within the Pseudovibrio Genus.</title>
        <authorList>
            <person name="Romano S."/>
            <person name="Fernandez-Guerra A."/>
            <person name="Reen F.J."/>
            <person name="Glockner F.O."/>
            <person name="Crowley S.P."/>
            <person name="O'Sullivan O."/>
            <person name="Cotter P.D."/>
            <person name="Adams C."/>
            <person name="Dobson A.D."/>
            <person name="O'Gara F."/>
        </authorList>
    </citation>
    <scope>NUCLEOTIDE SEQUENCE [LARGE SCALE GENOMIC DNA]</scope>
    <source>
        <strain evidence="4 5">Ad2</strain>
    </source>
</reference>
<dbReference type="InterPro" id="IPR043130">
    <property type="entry name" value="CDP-OH_PTrfase_TM_dom"/>
</dbReference>
<dbReference type="OrthoDB" id="9790577at2"/>
<dbReference type="Gene3D" id="1.20.120.1760">
    <property type="match status" value="1"/>
</dbReference>
<dbReference type="InterPro" id="IPR048254">
    <property type="entry name" value="CDP_ALCOHOL_P_TRANSF_CS"/>
</dbReference>
<evidence type="ECO:0000313" key="5">
    <source>
        <dbReference type="Proteomes" id="UP000076577"/>
    </source>
</evidence>
<dbReference type="GO" id="GO:0016020">
    <property type="term" value="C:membrane"/>
    <property type="evidence" value="ECO:0007669"/>
    <property type="project" value="InterPro"/>
</dbReference>
<keyword evidence="3" id="KW-0812">Transmembrane</keyword>
<evidence type="ECO:0000313" key="4">
    <source>
        <dbReference type="EMBL" id="KZL18898.1"/>
    </source>
</evidence>
<dbReference type="RefSeq" id="WP_068006110.1">
    <property type="nucleotide sequence ID" value="NZ_FOFM01000001.1"/>
</dbReference>
<feature type="transmembrane region" description="Helical" evidence="3">
    <location>
        <begin position="149"/>
        <end position="170"/>
    </location>
</feature>
<dbReference type="GO" id="GO:0008654">
    <property type="term" value="P:phospholipid biosynthetic process"/>
    <property type="evidence" value="ECO:0007669"/>
    <property type="project" value="InterPro"/>
</dbReference>
<proteinExistence type="inferred from homology"/>
<evidence type="ECO:0000256" key="3">
    <source>
        <dbReference type="SAM" id="Phobius"/>
    </source>
</evidence>
<protein>
    <submittedName>
        <fullName evidence="4">Inner membrane protein YnjF</fullName>
    </submittedName>
</protein>
<keyword evidence="1 2" id="KW-0808">Transferase</keyword>
<feature type="transmembrane region" description="Helical" evidence="3">
    <location>
        <begin position="176"/>
        <end position="195"/>
    </location>
</feature>
<comment type="similarity">
    <text evidence="2">Belongs to the CDP-alcohol phosphatidyltransferase class-I family.</text>
</comment>
<evidence type="ECO:0000256" key="2">
    <source>
        <dbReference type="RuleBase" id="RU003750"/>
    </source>
</evidence>
<feature type="transmembrane region" description="Helical" evidence="3">
    <location>
        <begin position="36"/>
        <end position="60"/>
    </location>
</feature>
<sequence length="208" mass="22389">MFDAKLRGYIDPPLNRMGTVFADQGISANAVTVVGLGFGLVAAAAIVMGQFYIALLFILLNRFADGLDGAIARAAGPTSLGGFYDITFDFIFYGAIPLAFALVVPQQNALAGAALLFSFYINGSVFLAFSTLAQKIGLRTSMRGKKSFYYLGGLAEGAETIGVFIIFCLFPSYFSWVAWTFAAICTLSAISRVFMVREMVWNDSNPPS</sequence>
<name>A0A165YJL9_9HYPH</name>
<evidence type="ECO:0000256" key="1">
    <source>
        <dbReference type="ARBA" id="ARBA00022679"/>
    </source>
</evidence>
<dbReference type="GO" id="GO:0016780">
    <property type="term" value="F:phosphotransferase activity, for other substituted phosphate groups"/>
    <property type="evidence" value="ECO:0007669"/>
    <property type="project" value="InterPro"/>
</dbReference>
<dbReference type="Proteomes" id="UP000076577">
    <property type="component" value="Unassembled WGS sequence"/>
</dbReference>
<accession>A0A165YJL9</accession>
<organism evidence="4 5">
    <name type="scientific">Pseudovibrio axinellae</name>
    <dbReference type="NCBI Taxonomy" id="989403"/>
    <lineage>
        <taxon>Bacteria</taxon>
        <taxon>Pseudomonadati</taxon>
        <taxon>Pseudomonadota</taxon>
        <taxon>Alphaproteobacteria</taxon>
        <taxon>Hyphomicrobiales</taxon>
        <taxon>Stappiaceae</taxon>
        <taxon>Pseudovibrio</taxon>
    </lineage>
</organism>
<dbReference type="InterPro" id="IPR000462">
    <property type="entry name" value="CDP-OH_P_trans"/>
</dbReference>
<keyword evidence="3" id="KW-0472">Membrane</keyword>
<dbReference type="PROSITE" id="PS00379">
    <property type="entry name" value="CDP_ALCOHOL_P_TRANSF"/>
    <property type="match status" value="1"/>
</dbReference>
<dbReference type="PATRIC" id="fig|989403.3.peg.2575"/>
<dbReference type="EMBL" id="LMCB01000017">
    <property type="protein sequence ID" value="KZL18898.1"/>
    <property type="molecule type" value="Genomic_DNA"/>
</dbReference>
<dbReference type="Pfam" id="PF01066">
    <property type="entry name" value="CDP-OH_P_transf"/>
    <property type="match status" value="1"/>
</dbReference>
<keyword evidence="3" id="KW-1133">Transmembrane helix</keyword>
<comment type="caution">
    <text evidence="4">The sequence shown here is derived from an EMBL/GenBank/DDBJ whole genome shotgun (WGS) entry which is preliminary data.</text>
</comment>
<dbReference type="STRING" id="989403.SAMN05421798_101627"/>
<dbReference type="AlphaFoldDB" id="A0A165YJL9"/>
<keyword evidence="5" id="KW-1185">Reference proteome</keyword>